<reference evidence="2 3" key="1">
    <citation type="submission" date="2024-03" db="EMBL/GenBank/DDBJ databases">
        <title>Sulfurimonas sp. HSL3-1.</title>
        <authorList>
            <person name="Wang S."/>
        </authorList>
    </citation>
    <scope>NUCLEOTIDE SEQUENCE [LARGE SCALE GENOMIC DNA]</scope>
    <source>
        <strain evidence="2 3">HSL3-1</strain>
    </source>
</reference>
<gene>
    <name evidence="2" type="ORF">WCY31_03010</name>
</gene>
<dbReference type="Proteomes" id="UP001447842">
    <property type="component" value="Chromosome"/>
</dbReference>
<accession>A0ABZ3HBN8</accession>
<organism evidence="2 3">
    <name type="scientific">Sulfurimonas diazotrophicus</name>
    <dbReference type="NCBI Taxonomy" id="3131939"/>
    <lineage>
        <taxon>Bacteria</taxon>
        <taxon>Pseudomonadati</taxon>
        <taxon>Campylobacterota</taxon>
        <taxon>Epsilonproteobacteria</taxon>
        <taxon>Campylobacterales</taxon>
        <taxon>Sulfurimonadaceae</taxon>
        <taxon>Sulfurimonas</taxon>
    </lineage>
</organism>
<dbReference type="EMBL" id="CP147920">
    <property type="protein sequence ID" value="XAU15676.1"/>
    <property type="molecule type" value="Genomic_DNA"/>
</dbReference>
<dbReference type="RefSeq" id="WP_345973069.1">
    <property type="nucleotide sequence ID" value="NZ_CP147920.1"/>
</dbReference>
<dbReference type="InterPro" id="IPR029276">
    <property type="entry name" value="PgbA_N"/>
</dbReference>
<feature type="domain" description="Plasminogen-binding protein PgbA N-terminal" evidence="1">
    <location>
        <begin position="21"/>
        <end position="235"/>
    </location>
</feature>
<dbReference type="Pfam" id="PF15436">
    <property type="entry name" value="PGBA_N"/>
    <property type="match status" value="1"/>
</dbReference>
<keyword evidence="3" id="KW-1185">Reference proteome</keyword>
<evidence type="ECO:0000313" key="3">
    <source>
        <dbReference type="Proteomes" id="UP001447842"/>
    </source>
</evidence>
<evidence type="ECO:0000313" key="2">
    <source>
        <dbReference type="EMBL" id="XAU15676.1"/>
    </source>
</evidence>
<sequence length="269" mass="29923">MIKVFYILPLFLGFLHAGALHLSLESVSAENETGTIKTARVEPGVSGFVVRHFTPKHSAIIANAVAEQYDDAAGILTVAFSEYSGLQQNSLPRGEWQPHAGDELILAFAYTRGVLIAPTRATYFKLTEQLGSVDWMHPDTLATYLSYRGHPTPLKEDLAGFCTVATTGLLFLYLDDTLFTLDCQSLSLLQMTEAGLSYDKPQLPFYTRVEEIDANWFGSGSGRLDAYEPHYLELLVENNPHSQKLYDFIQSHPSADKQLLDEFDLKGQP</sequence>
<protein>
    <submittedName>
        <fullName evidence="2">Plasminogen-binding N-terminal domain-containing protein</fullName>
    </submittedName>
</protein>
<evidence type="ECO:0000259" key="1">
    <source>
        <dbReference type="Pfam" id="PF15436"/>
    </source>
</evidence>
<proteinExistence type="predicted"/>
<name>A0ABZ3HBN8_9BACT</name>